<feature type="domain" description="Transposon Tn7 transposition protein TnsD C-terminal" evidence="2">
    <location>
        <begin position="215"/>
        <end position="567"/>
    </location>
</feature>
<feature type="domain" description="TniQ" evidence="1">
    <location>
        <begin position="7"/>
        <end position="162"/>
    </location>
</feature>
<evidence type="ECO:0000313" key="3">
    <source>
        <dbReference type="EMBL" id="MBU5671750.1"/>
    </source>
</evidence>
<sequence length="628" mass="73406">MSQIAHFPTPFPGEDFRSVLYRYHLYSLNPEITDTNQELFGTRSSFTVFPRGLEILLCKFRDPQVLSSSAVVEDHSLLPLLLPFMVEERIADIDHEVKHGGGISESYVGKLAGNKYGKCISDDIRYCPCCAHEDMSRYGCSYIHREHQVAFISTCIVHNVKLVSRCTCCNDTLMYWPITGKCKNGHYIASYLAREENNTLDMELYSDLQYLLVNYKGIKNTLIKQRFLEYLHSKGYLDQSGTRIKRGKLVNDILKQFPREVLRMFGLSEKHVVQRNTFERIFWDAPLVINLPLNFLIIRFLAGSIKSFIEVGIPYTCEIPFIDGPWRCENKHCPSFQELSIQRCIRVDNGYRGVSGRFRCVVCQGEYTMEWRWKQGLIKTNYKIIFFSEEKDQQVIEMLNSGFSPDDISSKLFCSQDYVKTLAKKEMERSQLTLFGFDEIAATVEEEVENPKKRQYRDKLLKVISENPGLSRYKICLKCKTQYEWLKRNDRDWLEQQLPSSRSFDRFDWNEVDKALSLKVKEVANQLIASNPNIRVGRYSIMGALTLNESGRIKNYIKHLPKTDHALRECAETKEQYQIRHLPALVWQLRNHYDYKEITLETVLSYRRSYRGISNNMKEILMEKLKTL</sequence>
<accession>A0ABS6FNF7</accession>
<dbReference type="Pfam" id="PF15978">
    <property type="entry name" value="TnsD"/>
    <property type="match status" value="1"/>
</dbReference>
<dbReference type="Proteomes" id="UP000743001">
    <property type="component" value="Unassembled WGS sequence"/>
</dbReference>
<evidence type="ECO:0000259" key="2">
    <source>
        <dbReference type="Pfam" id="PF15978"/>
    </source>
</evidence>
<organism evidence="3 4">
    <name type="scientific">Paenibacillus brevis</name>
    <dbReference type="NCBI Taxonomy" id="2841508"/>
    <lineage>
        <taxon>Bacteria</taxon>
        <taxon>Bacillati</taxon>
        <taxon>Bacillota</taxon>
        <taxon>Bacilli</taxon>
        <taxon>Bacillales</taxon>
        <taxon>Paenibacillaceae</taxon>
        <taxon>Paenibacillus</taxon>
    </lineage>
</organism>
<dbReference type="Pfam" id="PF06527">
    <property type="entry name" value="TniQ"/>
    <property type="match status" value="1"/>
</dbReference>
<evidence type="ECO:0000313" key="4">
    <source>
        <dbReference type="Proteomes" id="UP000743001"/>
    </source>
</evidence>
<gene>
    <name evidence="3" type="ORF">KQJ23_07870</name>
</gene>
<proteinExistence type="predicted"/>
<evidence type="ECO:0000259" key="1">
    <source>
        <dbReference type="Pfam" id="PF06527"/>
    </source>
</evidence>
<dbReference type="InterPro" id="IPR009492">
    <property type="entry name" value="TniQ"/>
</dbReference>
<name>A0ABS6FNF7_9BACL</name>
<dbReference type="EMBL" id="JAHLQJ010000005">
    <property type="protein sequence ID" value="MBU5671750.1"/>
    <property type="molecule type" value="Genomic_DNA"/>
</dbReference>
<reference evidence="3 4" key="1">
    <citation type="submission" date="2021-06" db="EMBL/GenBank/DDBJ databases">
        <authorList>
            <person name="Sun Q."/>
            <person name="Li D."/>
        </authorList>
    </citation>
    <scope>NUCLEOTIDE SEQUENCE [LARGE SCALE GENOMIC DNA]</scope>
    <source>
        <strain evidence="3 4">MSJ-6</strain>
    </source>
</reference>
<protein>
    <submittedName>
        <fullName evidence="3">TnsD family transposase</fullName>
    </submittedName>
</protein>
<dbReference type="InterPro" id="IPR032750">
    <property type="entry name" value="TnsD_C"/>
</dbReference>
<keyword evidence="4" id="KW-1185">Reference proteome</keyword>
<comment type="caution">
    <text evidence="3">The sequence shown here is derived from an EMBL/GenBank/DDBJ whole genome shotgun (WGS) entry which is preliminary data.</text>
</comment>